<keyword evidence="3" id="KW-1185">Reference proteome</keyword>
<accession>A0A7W6ZUZ0</accession>
<evidence type="ECO:0000313" key="3">
    <source>
        <dbReference type="Proteomes" id="UP000543836"/>
    </source>
</evidence>
<name>A0A7W6ZUZ0_9HYPH</name>
<evidence type="ECO:0000313" key="2">
    <source>
        <dbReference type="EMBL" id="MBB4569243.1"/>
    </source>
</evidence>
<organism evidence="2 3">
    <name type="scientific">Rhizobium leucaenae</name>
    <dbReference type="NCBI Taxonomy" id="29450"/>
    <lineage>
        <taxon>Bacteria</taxon>
        <taxon>Pseudomonadati</taxon>
        <taxon>Pseudomonadota</taxon>
        <taxon>Alphaproteobacteria</taxon>
        <taxon>Hyphomicrobiales</taxon>
        <taxon>Rhizobiaceae</taxon>
        <taxon>Rhizobium/Agrobacterium group</taxon>
        <taxon>Rhizobium</taxon>
    </lineage>
</organism>
<feature type="chain" id="PRO_5031445067" evidence="1">
    <location>
        <begin position="21"/>
        <end position="117"/>
    </location>
</feature>
<comment type="caution">
    <text evidence="2">The sequence shown here is derived from an EMBL/GenBank/DDBJ whole genome shotgun (WGS) entry which is preliminary data.</text>
</comment>
<dbReference type="EMBL" id="JACIIG010000007">
    <property type="protein sequence ID" value="MBB4569243.1"/>
    <property type="molecule type" value="Genomic_DNA"/>
</dbReference>
<sequence>MTATLRILAALLTVAGTASATSLSPPVSSPQFDIAYEPGRFAWHVSEAVVLLPAVRFGSGSYRWSLVAGALPSGLVLGPLGSVYGSPRIPGRYAWTVLIRDVETGATATATASADVQ</sequence>
<proteinExistence type="predicted"/>
<feature type="signal peptide" evidence="1">
    <location>
        <begin position="1"/>
        <end position="20"/>
    </location>
</feature>
<gene>
    <name evidence="2" type="ORF">GGE60_003362</name>
</gene>
<protein>
    <submittedName>
        <fullName evidence="2">Uncharacterized protein</fullName>
    </submittedName>
</protein>
<evidence type="ECO:0000256" key="1">
    <source>
        <dbReference type="SAM" id="SignalP"/>
    </source>
</evidence>
<keyword evidence="1" id="KW-0732">Signal</keyword>
<dbReference type="Proteomes" id="UP000543836">
    <property type="component" value="Unassembled WGS sequence"/>
</dbReference>
<dbReference type="AlphaFoldDB" id="A0A7W6ZUZ0"/>
<reference evidence="2 3" key="1">
    <citation type="submission" date="2020-08" db="EMBL/GenBank/DDBJ databases">
        <title>Genomic Encyclopedia of Type Strains, Phase IV (KMG-V): Genome sequencing to study the core and pangenomes of soil and plant-associated prokaryotes.</title>
        <authorList>
            <person name="Whitman W."/>
        </authorList>
    </citation>
    <scope>NUCLEOTIDE SEQUENCE [LARGE SCALE GENOMIC DNA]</scope>
    <source>
        <strain evidence="2 3">SEMIA 492</strain>
    </source>
</reference>